<proteinExistence type="predicted"/>
<dbReference type="InterPro" id="IPR036390">
    <property type="entry name" value="WH_DNA-bd_sf"/>
</dbReference>
<dbReference type="SUPFAM" id="SSF46785">
    <property type="entry name" value="Winged helix' DNA-binding domain"/>
    <property type="match status" value="1"/>
</dbReference>
<evidence type="ECO:0000313" key="2">
    <source>
        <dbReference type="EMBL" id="AKU95819.1"/>
    </source>
</evidence>
<dbReference type="KEGG" id="llu:AKJ09_02483"/>
<sequence>MRGPRPAFEGLVQRESGCAFRCLAVPARQPLPERWRADYGFALVRRGIVVRQRVDSTGRATSIDIAGPGSALPIGAEADDGAGGYAVDDVMLCLCPTSSLDAAVASGAAGARDVVNAQATILRRVERIAEARSRASATSRVAAMLLAIGDTLSPGRALNIIPSAIQQRDLASLLALRHESVCRSVASLEEKHLVQRGDSGLTLVDRRALEVL</sequence>
<protein>
    <recommendedName>
        <fullName evidence="1">HTH crp-type domain-containing protein</fullName>
    </recommendedName>
</protein>
<dbReference type="Pfam" id="PF13545">
    <property type="entry name" value="HTH_Crp_2"/>
    <property type="match status" value="1"/>
</dbReference>
<name>A0A0K1PRR8_9BACT</name>
<reference evidence="2 3" key="1">
    <citation type="submission" date="2015-08" db="EMBL/GenBank/DDBJ databases">
        <authorList>
            <person name="Babu N.S."/>
            <person name="Beckwith C.J."/>
            <person name="Beseler K.G."/>
            <person name="Brison A."/>
            <person name="Carone J.V."/>
            <person name="Caskin T.P."/>
            <person name="Diamond M."/>
            <person name="Durham M.E."/>
            <person name="Foxe J.M."/>
            <person name="Go M."/>
            <person name="Henderson B.A."/>
            <person name="Jones I.B."/>
            <person name="McGettigan J.A."/>
            <person name="Micheletti S.J."/>
            <person name="Nasrallah M.E."/>
            <person name="Ortiz D."/>
            <person name="Piller C.R."/>
            <person name="Privatt S.R."/>
            <person name="Schneider S.L."/>
            <person name="Sharp S."/>
            <person name="Smith T.C."/>
            <person name="Stanton J.D."/>
            <person name="Ullery H.E."/>
            <person name="Wilson R.J."/>
            <person name="Serrano M.G."/>
            <person name="Buck G."/>
            <person name="Lee V."/>
            <person name="Wang Y."/>
            <person name="Carvalho R."/>
            <person name="Voegtly L."/>
            <person name="Shi R."/>
            <person name="Duckworth R."/>
            <person name="Johnson A."/>
            <person name="Loviza R."/>
            <person name="Walstead R."/>
            <person name="Shah Z."/>
            <person name="Kiflezghi M."/>
            <person name="Wade K."/>
            <person name="Ball S.L."/>
            <person name="Bradley K.W."/>
            <person name="Asai D.J."/>
            <person name="Bowman C.A."/>
            <person name="Russell D.A."/>
            <person name="Pope W.H."/>
            <person name="Jacobs-Sera D."/>
            <person name="Hendrix R.W."/>
            <person name="Hatfull G.F."/>
        </authorList>
    </citation>
    <scope>NUCLEOTIDE SEQUENCE [LARGE SCALE GENOMIC DNA]</scope>
    <source>
        <strain evidence="2 3">DSM 27648</strain>
    </source>
</reference>
<dbReference type="Proteomes" id="UP000064967">
    <property type="component" value="Chromosome"/>
</dbReference>
<dbReference type="PROSITE" id="PS51063">
    <property type="entry name" value="HTH_CRP_2"/>
    <property type="match status" value="1"/>
</dbReference>
<accession>A0A0K1PRR8</accession>
<evidence type="ECO:0000259" key="1">
    <source>
        <dbReference type="PROSITE" id="PS51063"/>
    </source>
</evidence>
<dbReference type="GO" id="GO:0006355">
    <property type="term" value="P:regulation of DNA-templated transcription"/>
    <property type="evidence" value="ECO:0007669"/>
    <property type="project" value="InterPro"/>
</dbReference>
<dbReference type="InterPro" id="IPR014710">
    <property type="entry name" value="RmlC-like_jellyroll"/>
</dbReference>
<organism evidence="2 3">
    <name type="scientific">Labilithrix luteola</name>
    <dbReference type="NCBI Taxonomy" id="1391654"/>
    <lineage>
        <taxon>Bacteria</taxon>
        <taxon>Pseudomonadati</taxon>
        <taxon>Myxococcota</taxon>
        <taxon>Polyangia</taxon>
        <taxon>Polyangiales</taxon>
        <taxon>Labilitrichaceae</taxon>
        <taxon>Labilithrix</taxon>
    </lineage>
</organism>
<feature type="domain" description="HTH crp-type" evidence="1">
    <location>
        <begin position="135"/>
        <end position="207"/>
    </location>
</feature>
<dbReference type="RefSeq" id="WP_169927450.1">
    <property type="nucleotide sequence ID" value="NZ_CP012333.1"/>
</dbReference>
<evidence type="ECO:0000313" key="3">
    <source>
        <dbReference type="Proteomes" id="UP000064967"/>
    </source>
</evidence>
<dbReference type="GO" id="GO:0003677">
    <property type="term" value="F:DNA binding"/>
    <property type="evidence" value="ECO:0007669"/>
    <property type="project" value="InterPro"/>
</dbReference>
<dbReference type="InterPro" id="IPR012318">
    <property type="entry name" value="HTH_CRP"/>
</dbReference>
<gene>
    <name evidence="2" type="ORF">AKJ09_02483</name>
</gene>
<dbReference type="AlphaFoldDB" id="A0A0K1PRR8"/>
<dbReference type="EMBL" id="CP012333">
    <property type="protein sequence ID" value="AKU95819.1"/>
    <property type="molecule type" value="Genomic_DNA"/>
</dbReference>
<keyword evidence="3" id="KW-1185">Reference proteome</keyword>
<dbReference type="Gene3D" id="2.60.120.10">
    <property type="entry name" value="Jelly Rolls"/>
    <property type="match status" value="1"/>
</dbReference>